<evidence type="ECO:0000313" key="2">
    <source>
        <dbReference type="Proteomes" id="UP001153954"/>
    </source>
</evidence>
<dbReference type="Proteomes" id="UP001153954">
    <property type="component" value="Unassembled WGS sequence"/>
</dbReference>
<dbReference type="EMBL" id="CAKOGL010000014">
    <property type="protein sequence ID" value="CAH2094762.1"/>
    <property type="molecule type" value="Genomic_DNA"/>
</dbReference>
<dbReference type="AlphaFoldDB" id="A0AAU9UAC2"/>
<proteinExistence type="predicted"/>
<sequence>MLTQTLGKKLKLGQATDNDDSNYQTFFLSEQLLANSRACPQRFACWTGRESKEDTEAMQTWEKVMSNKLLATMLNTTALKEATLKGKKGHNCESYAPCPIEERSLPRILKNFAILTNYK</sequence>
<reference evidence="1" key="1">
    <citation type="submission" date="2022-03" db="EMBL/GenBank/DDBJ databases">
        <authorList>
            <person name="Tunstrom K."/>
        </authorList>
    </citation>
    <scope>NUCLEOTIDE SEQUENCE</scope>
</reference>
<gene>
    <name evidence="1" type="ORF">EEDITHA_LOCUS10299</name>
</gene>
<accession>A0AAU9UAC2</accession>
<keyword evidence="2" id="KW-1185">Reference proteome</keyword>
<organism evidence="1 2">
    <name type="scientific">Euphydryas editha</name>
    <name type="common">Edith's checkerspot</name>
    <dbReference type="NCBI Taxonomy" id="104508"/>
    <lineage>
        <taxon>Eukaryota</taxon>
        <taxon>Metazoa</taxon>
        <taxon>Ecdysozoa</taxon>
        <taxon>Arthropoda</taxon>
        <taxon>Hexapoda</taxon>
        <taxon>Insecta</taxon>
        <taxon>Pterygota</taxon>
        <taxon>Neoptera</taxon>
        <taxon>Endopterygota</taxon>
        <taxon>Lepidoptera</taxon>
        <taxon>Glossata</taxon>
        <taxon>Ditrysia</taxon>
        <taxon>Papilionoidea</taxon>
        <taxon>Nymphalidae</taxon>
        <taxon>Nymphalinae</taxon>
        <taxon>Euphydryas</taxon>
    </lineage>
</organism>
<name>A0AAU9UAC2_EUPED</name>
<comment type="caution">
    <text evidence="1">The sequence shown here is derived from an EMBL/GenBank/DDBJ whole genome shotgun (WGS) entry which is preliminary data.</text>
</comment>
<evidence type="ECO:0000313" key="1">
    <source>
        <dbReference type="EMBL" id="CAH2094762.1"/>
    </source>
</evidence>
<protein>
    <submittedName>
        <fullName evidence="1">Uncharacterized protein</fullName>
    </submittedName>
</protein>